<evidence type="ECO:0000256" key="8">
    <source>
        <dbReference type="PROSITE-ProRule" id="PRU01193"/>
    </source>
</evidence>
<gene>
    <name evidence="12" type="ORF">A2Y49_01280</name>
</gene>
<dbReference type="InterPro" id="IPR044751">
    <property type="entry name" value="Ion_transp-like_CBS"/>
</dbReference>
<keyword evidence="4 8" id="KW-1133">Transmembrane helix</keyword>
<dbReference type="InterPro" id="IPR046342">
    <property type="entry name" value="CBS_dom_sf"/>
</dbReference>
<dbReference type="InterPro" id="IPR036318">
    <property type="entry name" value="FAD-bd_PCMH-like_sf"/>
</dbReference>
<keyword evidence="6 8" id="KW-0472">Membrane</keyword>
<evidence type="ECO:0000313" key="13">
    <source>
        <dbReference type="Proteomes" id="UP000177154"/>
    </source>
</evidence>
<dbReference type="PANTHER" id="PTHR22777:SF17">
    <property type="entry name" value="UPF0053 PROTEIN SLL0260"/>
    <property type="match status" value="1"/>
</dbReference>
<accession>A0A1G2UVK3</accession>
<dbReference type="Pfam" id="PF00571">
    <property type="entry name" value="CBS"/>
    <property type="match status" value="2"/>
</dbReference>
<dbReference type="CDD" id="cd04590">
    <property type="entry name" value="CBS_pair_CorC_HlyC_assoc"/>
    <property type="match status" value="1"/>
</dbReference>
<dbReference type="SUPFAM" id="SSF56176">
    <property type="entry name" value="FAD-binding/transporter-associated domain-like"/>
    <property type="match status" value="1"/>
</dbReference>
<evidence type="ECO:0000256" key="5">
    <source>
        <dbReference type="ARBA" id="ARBA00023122"/>
    </source>
</evidence>
<evidence type="ECO:0000313" key="12">
    <source>
        <dbReference type="EMBL" id="OHB13282.1"/>
    </source>
</evidence>
<evidence type="ECO:0000256" key="6">
    <source>
        <dbReference type="ARBA" id="ARBA00023136"/>
    </source>
</evidence>
<evidence type="ECO:0000256" key="4">
    <source>
        <dbReference type="ARBA" id="ARBA00022989"/>
    </source>
</evidence>
<feature type="transmembrane region" description="Helical" evidence="9">
    <location>
        <begin position="44"/>
        <end position="73"/>
    </location>
</feature>
<dbReference type="PROSITE" id="PS51371">
    <property type="entry name" value="CBS"/>
    <property type="match status" value="2"/>
</dbReference>
<dbReference type="SUPFAM" id="SSF54631">
    <property type="entry name" value="CBS-domain pair"/>
    <property type="match status" value="1"/>
</dbReference>
<dbReference type="Pfam" id="PF01595">
    <property type="entry name" value="CNNM"/>
    <property type="match status" value="1"/>
</dbReference>
<sequence length="418" mass="46723">IMESLFSGAELALISSNVNKIRIQAKKGIKSANYALKLLEKPEWFLATTLTGTDLAIVAGTSTATALFISLFGLEKGEIVSAIVMIPLLIFMIVIRSIFQQHAEFMAVRLARFISVASFIFFPLVFLISHISRRAVSVIVREKVAISPFITKDGLKFILEDKGSNSDILSTEKEMVKAILDFSGLTVDKIMIPLSAVMSLPVTATLREAISIIKENKYLSIPVYREQVFNITGILDYFDLLEAMRGGSAGRPFLSQDDTLESFLNREVLYVPETKPAKDLLIELQMRDERMAVIVDEYGGAVGIVTIEDILEEIVGEIDDGYERGDKLYKRIGAGNYLLNARISVERLRQLFPLDVPEGDYETLGGFLLYKMGRIPKRKDSWRQGDAIFVIEDADMKTINEVLVEFPAARDGMVNKER</sequence>
<feature type="domain" description="CBS" evidence="10">
    <location>
        <begin position="264"/>
        <end position="320"/>
    </location>
</feature>
<dbReference type="PANTHER" id="PTHR22777">
    <property type="entry name" value="HEMOLYSIN-RELATED"/>
    <property type="match status" value="1"/>
</dbReference>
<feature type="transmembrane region" description="Helical" evidence="9">
    <location>
        <begin position="111"/>
        <end position="131"/>
    </location>
</feature>
<evidence type="ECO:0000256" key="9">
    <source>
        <dbReference type="SAM" id="Phobius"/>
    </source>
</evidence>
<dbReference type="Pfam" id="PF03471">
    <property type="entry name" value="CorC_HlyC"/>
    <property type="match status" value="1"/>
</dbReference>
<evidence type="ECO:0000256" key="1">
    <source>
        <dbReference type="ARBA" id="ARBA00004141"/>
    </source>
</evidence>
<dbReference type="InterPro" id="IPR002550">
    <property type="entry name" value="CNNM"/>
</dbReference>
<evidence type="ECO:0000259" key="10">
    <source>
        <dbReference type="PROSITE" id="PS51371"/>
    </source>
</evidence>
<dbReference type="Proteomes" id="UP000177154">
    <property type="component" value="Unassembled WGS sequence"/>
</dbReference>
<dbReference type="InterPro" id="IPR000644">
    <property type="entry name" value="CBS_dom"/>
</dbReference>
<comment type="caution">
    <text evidence="12">The sequence shown here is derived from an EMBL/GenBank/DDBJ whole genome shotgun (WGS) entry which is preliminary data.</text>
</comment>
<dbReference type="Gene3D" id="3.10.580.10">
    <property type="entry name" value="CBS-domain"/>
    <property type="match status" value="1"/>
</dbReference>
<dbReference type="SMART" id="SM01091">
    <property type="entry name" value="CorC_HlyC"/>
    <property type="match status" value="1"/>
</dbReference>
<dbReference type="Gene3D" id="3.30.465.10">
    <property type="match status" value="1"/>
</dbReference>
<feature type="transmembrane region" description="Helical" evidence="9">
    <location>
        <begin position="79"/>
        <end position="99"/>
    </location>
</feature>
<dbReference type="InterPro" id="IPR005170">
    <property type="entry name" value="Transptr-assoc_dom"/>
</dbReference>
<proteinExistence type="predicted"/>
<evidence type="ECO:0000256" key="3">
    <source>
        <dbReference type="ARBA" id="ARBA00022737"/>
    </source>
</evidence>
<dbReference type="InterPro" id="IPR016169">
    <property type="entry name" value="FAD-bd_PCMH_sub2"/>
</dbReference>
<comment type="subcellular location">
    <subcellularLocation>
        <location evidence="1">Membrane</location>
        <topology evidence="1">Multi-pass membrane protein</topology>
    </subcellularLocation>
</comment>
<dbReference type="GO" id="GO:0005886">
    <property type="term" value="C:plasma membrane"/>
    <property type="evidence" value="ECO:0007669"/>
    <property type="project" value="TreeGrafter"/>
</dbReference>
<keyword evidence="2 8" id="KW-0812">Transmembrane</keyword>
<evidence type="ECO:0008006" key="14">
    <source>
        <dbReference type="Google" id="ProtNLM"/>
    </source>
</evidence>
<dbReference type="GO" id="GO:0050660">
    <property type="term" value="F:flavin adenine dinucleotide binding"/>
    <property type="evidence" value="ECO:0007669"/>
    <property type="project" value="InterPro"/>
</dbReference>
<keyword evidence="3" id="KW-0677">Repeat</keyword>
<protein>
    <recommendedName>
        <fullName evidence="14">HlyC/CorC family transporter</fullName>
    </recommendedName>
</protein>
<name>A0A1G2UVK3_9BACT</name>
<feature type="non-terminal residue" evidence="12">
    <location>
        <position position="1"/>
    </location>
</feature>
<dbReference type="PROSITE" id="PS51846">
    <property type="entry name" value="CNNM"/>
    <property type="match status" value="1"/>
</dbReference>
<keyword evidence="5 7" id="KW-0129">CBS domain</keyword>
<evidence type="ECO:0000256" key="2">
    <source>
        <dbReference type="ARBA" id="ARBA00022692"/>
    </source>
</evidence>
<dbReference type="EMBL" id="MHWR01000019">
    <property type="protein sequence ID" value="OHB13282.1"/>
    <property type="molecule type" value="Genomic_DNA"/>
</dbReference>
<reference evidence="12 13" key="1">
    <citation type="journal article" date="2016" name="Nat. Commun.">
        <title>Thousands of microbial genomes shed light on interconnected biogeochemical processes in an aquifer system.</title>
        <authorList>
            <person name="Anantharaman K."/>
            <person name="Brown C.T."/>
            <person name="Hug L.A."/>
            <person name="Sharon I."/>
            <person name="Castelle C.J."/>
            <person name="Probst A.J."/>
            <person name="Thomas B.C."/>
            <person name="Singh A."/>
            <person name="Wilkins M.J."/>
            <person name="Karaoz U."/>
            <person name="Brodie E.L."/>
            <person name="Williams K.H."/>
            <person name="Hubbard S.S."/>
            <person name="Banfield J.F."/>
        </authorList>
    </citation>
    <scope>NUCLEOTIDE SEQUENCE [LARGE SCALE GENOMIC DNA]</scope>
</reference>
<evidence type="ECO:0000256" key="7">
    <source>
        <dbReference type="PROSITE-ProRule" id="PRU00703"/>
    </source>
</evidence>
<evidence type="ECO:0000259" key="11">
    <source>
        <dbReference type="PROSITE" id="PS51846"/>
    </source>
</evidence>
<feature type="domain" description="CNNM transmembrane" evidence="11">
    <location>
        <begin position="1"/>
        <end position="173"/>
    </location>
</feature>
<dbReference type="AlphaFoldDB" id="A0A1G2UVK3"/>
<organism evidence="12 13">
    <name type="scientific">Candidatus Zambryskibacteria bacterium RIFCSPLOWO2_12_39_8</name>
    <dbReference type="NCBI Taxonomy" id="1802774"/>
    <lineage>
        <taxon>Bacteria</taxon>
        <taxon>Candidatus Zambryskiibacteriota</taxon>
    </lineage>
</organism>
<feature type="domain" description="CBS" evidence="10">
    <location>
        <begin position="191"/>
        <end position="253"/>
    </location>
</feature>